<keyword evidence="7" id="KW-1185">Reference proteome</keyword>
<evidence type="ECO:0000259" key="5">
    <source>
        <dbReference type="PROSITE" id="PS50887"/>
    </source>
</evidence>
<feature type="domain" description="PAS" evidence="3">
    <location>
        <begin position="120"/>
        <end position="202"/>
    </location>
</feature>
<dbReference type="InterPro" id="IPR000014">
    <property type="entry name" value="PAS"/>
</dbReference>
<dbReference type="InterPro" id="IPR050469">
    <property type="entry name" value="Diguanylate_Cyclase"/>
</dbReference>
<dbReference type="Proteomes" id="UP000182769">
    <property type="component" value="Unassembled WGS sequence"/>
</dbReference>
<proteinExistence type="predicted"/>
<dbReference type="Gene3D" id="3.30.70.270">
    <property type="match status" value="1"/>
</dbReference>
<evidence type="ECO:0000313" key="7">
    <source>
        <dbReference type="Proteomes" id="UP000182769"/>
    </source>
</evidence>
<dbReference type="EC" id="2.7.7.65" evidence="2"/>
<sequence>MTPSILYYSKALAPWKESLTSLLSRVPDKFSWQGIDALQDTPVSSLIILHESDLNTEDVPYMAARKVLILLDRWDFSQALKWIAQGVNDSAAFDDLTRIAAWVVSENARASWHNNNPSQQENILQTLLDAIPVPIFYKDEFHVYRGCNQTFSDFIGIPKDKIVNHSVYDIAPKELADVYYQADQALLASGGTQVYEAAVKNAKGELFEIEFNKAVFFKENGDKGGQVGAMLDITERNRLMRQLDQASRTDPLTGVGNRREFNLAVSIVLQKAQQMHHSSSLLTIDIDHFKSINDRFGHSGGDEALKFLVECIERSIPPDARVFRIGGEEFYVLLPHHELADAKQAAERVRQYIPDQMVTLKGQPVQMTVSIGVIQLASESLLEESFKRVDQALYEAKMTGRNRVCLAYYDE</sequence>
<name>A0A0K6IKN4_9GAMM</name>
<dbReference type="GO" id="GO:1902201">
    <property type="term" value="P:negative regulation of bacterial-type flagellum-dependent cell motility"/>
    <property type="evidence" value="ECO:0007669"/>
    <property type="project" value="TreeGrafter"/>
</dbReference>
<dbReference type="RefSeq" id="WP_055462594.1">
    <property type="nucleotide sequence ID" value="NZ_CYHG01000004.1"/>
</dbReference>
<protein>
    <recommendedName>
        <fullName evidence="2">diguanylate cyclase</fullName>
        <ecNumber evidence="2">2.7.7.65</ecNumber>
    </recommendedName>
</protein>
<feature type="domain" description="PAC" evidence="4">
    <location>
        <begin position="193"/>
        <end position="245"/>
    </location>
</feature>
<evidence type="ECO:0000256" key="2">
    <source>
        <dbReference type="ARBA" id="ARBA00012528"/>
    </source>
</evidence>
<dbReference type="PROSITE" id="PS50887">
    <property type="entry name" value="GGDEF"/>
    <property type="match status" value="1"/>
</dbReference>
<dbReference type="InterPro" id="IPR029787">
    <property type="entry name" value="Nucleotide_cyclase"/>
</dbReference>
<dbReference type="EMBL" id="CYHG01000004">
    <property type="protein sequence ID" value="CUB03631.1"/>
    <property type="molecule type" value="Genomic_DNA"/>
</dbReference>
<dbReference type="SUPFAM" id="SSF55073">
    <property type="entry name" value="Nucleotide cyclase"/>
    <property type="match status" value="1"/>
</dbReference>
<dbReference type="InterPro" id="IPR043128">
    <property type="entry name" value="Rev_trsase/Diguanyl_cyclase"/>
</dbReference>
<dbReference type="NCBIfam" id="TIGR00254">
    <property type="entry name" value="GGDEF"/>
    <property type="match status" value="1"/>
</dbReference>
<dbReference type="STRING" id="1137284.GCA_001418205_01482"/>
<organism evidence="6 7">
    <name type="scientific">Marinomonas fungiae</name>
    <dbReference type="NCBI Taxonomy" id="1137284"/>
    <lineage>
        <taxon>Bacteria</taxon>
        <taxon>Pseudomonadati</taxon>
        <taxon>Pseudomonadota</taxon>
        <taxon>Gammaproteobacteria</taxon>
        <taxon>Oceanospirillales</taxon>
        <taxon>Oceanospirillaceae</taxon>
        <taxon>Marinomonas</taxon>
    </lineage>
</organism>
<evidence type="ECO:0000256" key="1">
    <source>
        <dbReference type="ARBA" id="ARBA00001946"/>
    </source>
</evidence>
<dbReference type="Gene3D" id="3.30.450.20">
    <property type="entry name" value="PAS domain"/>
    <property type="match status" value="1"/>
</dbReference>
<dbReference type="InterPro" id="IPR013656">
    <property type="entry name" value="PAS_4"/>
</dbReference>
<evidence type="ECO:0000313" key="6">
    <source>
        <dbReference type="EMBL" id="CUB03631.1"/>
    </source>
</evidence>
<dbReference type="PROSITE" id="PS50113">
    <property type="entry name" value="PAC"/>
    <property type="match status" value="1"/>
</dbReference>
<dbReference type="AlphaFoldDB" id="A0A0K6IKN4"/>
<dbReference type="NCBIfam" id="TIGR00229">
    <property type="entry name" value="sensory_box"/>
    <property type="match status" value="1"/>
</dbReference>
<dbReference type="CDD" id="cd01949">
    <property type="entry name" value="GGDEF"/>
    <property type="match status" value="1"/>
</dbReference>
<dbReference type="SMART" id="SM00267">
    <property type="entry name" value="GGDEF"/>
    <property type="match status" value="1"/>
</dbReference>
<dbReference type="SUPFAM" id="SSF55785">
    <property type="entry name" value="PYP-like sensor domain (PAS domain)"/>
    <property type="match status" value="1"/>
</dbReference>
<feature type="domain" description="GGDEF" evidence="5">
    <location>
        <begin position="277"/>
        <end position="409"/>
    </location>
</feature>
<dbReference type="InterPro" id="IPR035965">
    <property type="entry name" value="PAS-like_dom_sf"/>
</dbReference>
<dbReference type="InterPro" id="IPR000160">
    <property type="entry name" value="GGDEF_dom"/>
</dbReference>
<dbReference type="PANTHER" id="PTHR45138:SF5">
    <property type="entry name" value="BIFUNCTIONAL PERIPLASMIC SUBSTRATE BINDING PROTEIN_CYTOPLASMIC DIGUANYLATE CYCLASE"/>
    <property type="match status" value="1"/>
</dbReference>
<dbReference type="Pfam" id="PF08448">
    <property type="entry name" value="PAS_4"/>
    <property type="match status" value="1"/>
</dbReference>
<dbReference type="OrthoDB" id="8416215at2"/>
<dbReference type="PROSITE" id="PS50112">
    <property type="entry name" value="PAS"/>
    <property type="match status" value="1"/>
</dbReference>
<accession>A0A0K6IKN4</accession>
<dbReference type="GO" id="GO:0005886">
    <property type="term" value="C:plasma membrane"/>
    <property type="evidence" value="ECO:0007669"/>
    <property type="project" value="TreeGrafter"/>
</dbReference>
<dbReference type="GO" id="GO:0052621">
    <property type="term" value="F:diguanylate cyclase activity"/>
    <property type="evidence" value="ECO:0007669"/>
    <property type="project" value="UniProtKB-EC"/>
</dbReference>
<comment type="cofactor">
    <cofactor evidence="1">
        <name>Mg(2+)</name>
        <dbReference type="ChEBI" id="CHEBI:18420"/>
    </cofactor>
</comment>
<gene>
    <name evidence="6" type="ORF">Ga0061065_10462</name>
</gene>
<dbReference type="PANTHER" id="PTHR45138">
    <property type="entry name" value="REGULATORY COMPONENTS OF SENSORY TRANSDUCTION SYSTEM"/>
    <property type="match status" value="1"/>
</dbReference>
<evidence type="ECO:0000259" key="4">
    <source>
        <dbReference type="PROSITE" id="PS50113"/>
    </source>
</evidence>
<reference evidence="7" key="1">
    <citation type="submission" date="2015-08" db="EMBL/GenBank/DDBJ databases">
        <authorList>
            <person name="Varghese N."/>
        </authorList>
    </citation>
    <scope>NUCLEOTIDE SEQUENCE [LARGE SCALE GENOMIC DNA]</scope>
    <source>
        <strain evidence="7">JCM 18476</strain>
    </source>
</reference>
<dbReference type="InterPro" id="IPR000700">
    <property type="entry name" value="PAS-assoc_C"/>
</dbReference>
<evidence type="ECO:0000259" key="3">
    <source>
        <dbReference type="PROSITE" id="PS50112"/>
    </source>
</evidence>
<dbReference type="FunFam" id="3.30.70.270:FF:000001">
    <property type="entry name" value="Diguanylate cyclase domain protein"/>
    <property type="match status" value="1"/>
</dbReference>
<dbReference type="GO" id="GO:0043709">
    <property type="term" value="P:cell adhesion involved in single-species biofilm formation"/>
    <property type="evidence" value="ECO:0007669"/>
    <property type="project" value="TreeGrafter"/>
</dbReference>
<dbReference type="Pfam" id="PF00990">
    <property type="entry name" value="GGDEF"/>
    <property type="match status" value="1"/>
</dbReference>
<dbReference type="SMART" id="SM00091">
    <property type="entry name" value="PAS"/>
    <property type="match status" value="1"/>
</dbReference>